<evidence type="ECO:0000256" key="2">
    <source>
        <dbReference type="SAM" id="Phobius"/>
    </source>
</evidence>
<sequence length="198" mass="21321">MAESKSPWFTPPQRLDTGAMPLTQPHPAPIFDTGPHPQPLSLWGGPEEVAEAEAALDQAERDIPDDLDYLSGLEKGDDPVVTRSEPVPVPAQPTVVPSQLVRVKWWKFVLTTLGIWTPAAAAGAGLYYWWFKAMDKTGPEFAVLLVVLVCTVAALLLAMVERRPLVAVASIAVMTAPFAAGLAAAALYGMYVFGWITP</sequence>
<reference evidence="3 4" key="1">
    <citation type="submission" date="2023-08" db="EMBL/GenBank/DDBJ databases">
        <authorList>
            <person name="Folkvardsen B D."/>
            <person name="Norman A."/>
        </authorList>
    </citation>
    <scope>NUCLEOTIDE SEQUENCE [LARGE SCALE GENOMIC DNA]</scope>
    <source>
        <strain evidence="3 4">Mu0050</strain>
    </source>
</reference>
<proteinExistence type="predicted"/>
<feature type="transmembrane region" description="Helical" evidence="2">
    <location>
        <begin position="108"/>
        <end position="129"/>
    </location>
</feature>
<keyword evidence="2" id="KW-0472">Membrane</keyword>
<dbReference type="EMBL" id="OY726395">
    <property type="protein sequence ID" value="CAJ1585692.1"/>
    <property type="molecule type" value="Genomic_DNA"/>
</dbReference>
<accession>A0ABM9MHX8</accession>
<organism evidence="3 4">
    <name type="scientific">[Mycobacterium] wendilense</name>
    <dbReference type="NCBI Taxonomy" id="3064284"/>
    <lineage>
        <taxon>Bacteria</taxon>
        <taxon>Bacillati</taxon>
        <taxon>Actinomycetota</taxon>
        <taxon>Actinomycetes</taxon>
        <taxon>Mycobacteriales</taxon>
        <taxon>Mycobacteriaceae</taxon>
        <taxon>Mycolicibacter</taxon>
    </lineage>
</organism>
<gene>
    <name evidence="3" type="ORF">MU0050_003859</name>
</gene>
<keyword evidence="4" id="KW-1185">Reference proteome</keyword>
<name>A0ABM9MHX8_9MYCO</name>
<feature type="transmembrane region" description="Helical" evidence="2">
    <location>
        <begin position="165"/>
        <end position="191"/>
    </location>
</feature>
<evidence type="ECO:0000313" key="3">
    <source>
        <dbReference type="EMBL" id="CAJ1585692.1"/>
    </source>
</evidence>
<evidence type="ECO:0000256" key="1">
    <source>
        <dbReference type="SAM" id="MobiDB-lite"/>
    </source>
</evidence>
<dbReference type="Proteomes" id="UP001190466">
    <property type="component" value="Chromosome"/>
</dbReference>
<feature type="transmembrane region" description="Helical" evidence="2">
    <location>
        <begin position="141"/>
        <end position="158"/>
    </location>
</feature>
<protein>
    <recommendedName>
        <fullName evidence="5">Transmembrane protein</fullName>
    </recommendedName>
</protein>
<evidence type="ECO:0008006" key="5">
    <source>
        <dbReference type="Google" id="ProtNLM"/>
    </source>
</evidence>
<keyword evidence="2" id="KW-0812">Transmembrane</keyword>
<feature type="region of interest" description="Disordered" evidence="1">
    <location>
        <begin position="1"/>
        <end position="44"/>
    </location>
</feature>
<keyword evidence="2" id="KW-1133">Transmembrane helix</keyword>
<evidence type="ECO:0000313" key="4">
    <source>
        <dbReference type="Proteomes" id="UP001190466"/>
    </source>
</evidence>
<dbReference type="RefSeq" id="WP_316511817.1">
    <property type="nucleotide sequence ID" value="NZ_OY726395.1"/>
</dbReference>